<feature type="compositionally biased region" description="Basic residues" evidence="2">
    <location>
        <begin position="1152"/>
        <end position="1162"/>
    </location>
</feature>
<feature type="region of interest" description="Disordered" evidence="2">
    <location>
        <begin position="1031"/>
        <end position="1089"/>
    </location>
</feature>
<dbReference type="Pfam" id="PF20411">
    <property type="entry name" value="DUF6697"/>
    <property type="match status" value="1"/>
</dbReference>
<feature type="compositionally biased region" description="Polar residues" evidence="2">
    <location>
        <begin position="681"/>
        <end position="703"/>
    </location>
</feature>
<feature type="domain" description="DUF6697" evidence="3">
    <location>
        <begin position="728"/>
        <end position="905"/>
    </location>
</feature>
<feature type="region of interest" description="Disordered" evidence="2">
    <location>
        <begin position="82"/>
        <end position="111"/>
    </location>
</feature>
<gene>
    <name evidence="4" type="ORF">L207DRAFT_590480</name>
</gene>
<evidence type="ECO:0000313" key="5">
    <source>
        <dbReference type="Proteomes" id="UP000235786"/>
    </source>
</evidence>
<protein>
    <recommendedName>
        <fullName evidence="3">DUF6697 domain-containing protein</fullName>
    </recommendedName>
</protein>
<accession>A0A2J6R2P2</accession>
<feature type="compositionally biased region" description="Polar residues" evidence="2">
    <location>
        <begin position="603"/>
        <end position="623"/>
    </location>
</feature>
<feature type="compositionally biased region" description="Low complexity" evidence="2">
    <location>
        <begin position="1058"/>
        <end position="1071"/>
    </location>
</feature>
<evidence type="ECO:0000256" key="2">
    <source>
        <dbReference type="SAM" id="MobiDB-lite"/>
    </source>
</evidence>
<dbReference type="OrthoDB" id="5429267at2759"/>
<feature type="region of interest" description="Disordered" evidence="2">
    <location>
        <begin position="597"/>
        <end position="703"/>
    </location>
</feature>
<feature type="coiled-coil region" evidence="1">
    <location>
        <begin position="330"/>
        <end position="396"/>
    </location>
</feature>
<feature type="compositionally biased region" description="Basic and acidic residues" evidence="2">
    <location>
        <begin position="132"/>
        <end position="141"/>
    </location>
</feature>
<evidence type="ECO:0000313" key="4">
    <source>
        <dbReference type="EMBL" id="PMD32790.1"/>
    </source>
</evidence>
<feature type="compositionally biased region" description="Polar residues" evidence="2">
    <location>
        <begin position="638"/>
        <end position="661"/>
    </location>
</feature>
<feature type="region of interest" description="Disordered" evidence="2">
    <location>
        <begin position="195"/>
        <end position="264"/>
    </location>
</feature>
<feature type="region of interest" description="Disordered" evidence="2">
    <location>
        <begin position="123"/>
        <end position="144"/>
    </location>
</feature>
<feature type="region of interest" description="Disordered" evidence="2">
    <location>
        <begin position="1125"/>
        <end position="1162"/>
    </location>
</feature>
<organism evidence="4 5">
    <name type="scientific">Hyaloscypha variabilis (strain UAMH 11265 / GT02V1 / F)</name>
    <name type="common">Meliniomyces variabilis</name>
    <dbReference type="NCBI Taxonomy" id="1149755"/>
    <lineage>
        <taxon>Eukaryota</taxon>
        <taxon>Fungi</taxon>
        <taxon>Dikarya</taxon>
        <taxon>Ascomycota</taxon>
        <taxon>Pezizomycotina</taxon>
        <taxon>Leotiomycetes</taxon>
        <taxon>Helotiales</taxon>
        <taxon>Hyaloscyphaceae</taxon>
        <taxon>Hyaloscypha</taxon>
        <taxon>Hyaloscypha variabilis</taxon>
    </lineage>
</organism>
<dbReference type="Proteomes" id="UP000235786">
    <property type="component" value="Unassembled WGS sequence"/>
</dbReference>
<feature type="compositionally biased region" description="Basic and acidic residues" evidence="2">
    <location>
        <begin position="1031"/>
        <end position="1050"/>
    </location>
</feature>
<name>A0A2J6R2P2_HYAVF</name>
<keyword evidence="1" id="KW-0175">Coiled coil</keyword>
<evidence type="ECO:0000259" key="3">
    <source>
        <dbReference type="Pfam" id="PF20411"/>
    </source>
</evidence>
<reference evidence="4 5" key="1">
    <citation type="submission" date="2016-04" db="EMBL/GenBank/DDBJ databases">
        <title>A degradative enzymes factory behind the ericoid mycorrhizal symbiosis.</title>
        <authorList>
            <consortium name="DOE Joint Genome Institute"/>
            <person name="Martino E."/>
            <person name="Morin E."/>
            <person name="Grelet G."/>
            <person name="Kuo A."/>
            <person name="Kohler A."/>
            <person name="Daghino S."/>
            <person name="Barry K."/>
            <person name="Choi C."/>
            <person name="Cichocki N."/>
            <person name="Clum A."/>
            <person name="Copeland A."/>
            <person name="Hainaut M."/>
            <person name="Haridas S."/>
            <person name="Labutti K."/>
            <person name="Lindquist E."/>
            <person name="Lipzen A."/>
            <person name="Khouja H.-R."/>
            <person name="Murat C."/>
            <person name="Ohm R."/>
            <person name="Olson A."/>
            <person name="Spatafora J."/>
            <person name="Veneault-Fourrey C."/>
            <person name="Henrissat B."/>
            <person name="Grigoriev I."/>
            <person name="Martin F."/>
            <person name="Perotto S."/>
        </authorList>
    </citation>
    <scope>NUCLEOTIDE SEQUENCE [LARGE SCALE GENOMIC DNA]</scope>
    <source>
        <strain evidence="4 5">F</strain>
    </source>
</reference>
<dbReference type="AlphaFoldDB" id="A0A2J6R2P2"/>
<proteinExistence type="predicted"/>
<sequence>MRKLLSSCQTRLKELSQEALQKIPENSIVGNSFSRWTIGSTVFELDLGREPDIRDWPDAELEYLKQQFKDDEVHVEISDKREIEAAPHTNGSEPTPSKSSQKRNRVENRLRDRLKQTIETAIGRRIHQRSSKAIDPRHSDPEQPNLYAWKFSPEYPRFPSSKKGGISRWSAEQIRYCNEALDNGHLTAVAIEEGSAEQAEIRQQRRRGSAMESDLDDSLQHSHSDQGNQHVNKDQCGQPNSPTSIPSQRRNRDPSPPPNDVDVNESDESLLAQIRETEQIFKEEAKGINDHSKGVHGLMKGLSEMHYRMVNTMFDMVRAKQIQVLEQTLKSKHEMKVNKLHKEIEELEERLRTEQGAKHDAVAMISECQMQIHTLKEQASRDTDELSKQLAAARQDGEEIGRNKAIEDLNAINEGERLALQRSYLNQLDKVKKDSYQQGLEAGRASYNFGSSDIDELKRNHVDELKSAREAGRQEGRDMAYKELALGPEDQITNLVQGHNELNTSRKIRELKTIHQNWGEPPQKALPAWMLPEGHTPGDKTLYFLAKLSKEVDGVRASQLLTEEIDRRCLNFRKDSKNHIVSSIVTNTDIKNVLDAIRPPNGTDASHASSIEPSITPQPSAKQSARKEATSAKPATQIHMSNKTSGFSQVSPAQTSSQAKTTPAIIGSIYRSKKPFEKPQQAHNDTPSRPKTSTLSTSSQPNIDSIERILKSLPSAPRINLPSTLQNFSSKFIQRHIGGAEYTFATVSPEKKDQVVPWRSTIRVNTVIHRYAPRLGVHGALTLVQGKPNNGVLGSIDPVILKVGTDEYSYLGHYKVVSRHTMPVTAWLDEAEETKIRIAKEIADTKWGSQLITKRNIKCDGATLQDRVDQILASFELGDSQPNLRAEWVVLQLTTFKHNEYNFLLAALADDQRLGTGQHVQSVLEATQQSFLEICGKQSLENNPDREGVDFLAAEKNGLTARIVEKGEKDRMFGRCYTTTAELARLKDYIVNMTLHISDSFPLISVSTQEETTKAVNTFYAIFSRHNEKVLEQQKTDRMERYARRQKENNSFRPPGQSSASSSFSSSSASSQKRRRMGGEVQPTKRPKIIPRSSIPQVMLRHWEENADGTLVEEPSGSMIIVDTTRSASPEVKQDENEVEEDLYNATPAPRGRARAKKAGGS</sequence>
<dbReference type="EMBL" id="KZ613958">
    <property type="protein sequence ID" value="PMD32790.1"/>
    <property type="molecule type" value="Genomic_DNA"/>
</dbReference>
<feature type="compositionally biased region" description="Polar residues" evidence="2">
    <location>
        <begin position="89"/>
        <end position="99"/>
    </location>
</feature>
<feature type="compositionally biased region" description="Polar residues" evidence="2">
    <location>
        <begin position="227"/>
        <end position="245"/>
    </location>
</feature>
<dbReference type="InterPro" id="IPR046520">
    <property type="entry name" value="DUF6697"/>
</dbReference>
<evidence type="ECO:0000256" key="1">
    <source>
        <dbReference type="SAM" id="Coils"/>
    </source>
</evidence>
<keyword evidence="5" id="KW-1185">Reference proteome</keyword>